<keyword evidence="1" id="KW-0812">Transmembrane</keyword>
<dbReference type="Proteomes" id="UP000448867">
    <property type="component" value="Unassembled WGS sequence"/>
</dbReference>
<keyword evidence="1" id="KW-1133">Transmembrane helix</keyword>
<evidence type="ECO:0000313" key="2">
    <source>
        <dbReference type="EMBL" id="MRX73831.1"/>
    </source>
</evidence>
<protein>
    <recommendedName>
        <fullName evidence="4">Lipoprotein</fullName>
    </recommendedName>
</protein>
<dbReference type="EMBL" id="WKKI01000047">
    <property type="protein sequence ID" value="MRX73831.1"/>
    <property type="molecule type" value="Genomic_DNA"/>
</dbReference>
<accession>A0A7X2J1P7</accession>
<name>A0A7X2J1P7_9BACI</name>
<dbReference type="AlphaFoldDB" id="A0A7X2J1P7"/>
<dbReference type="RefSeq" id="WP_154309291.1">
    <property type="nucleotide sequence ID" value="NZ_WKKI01000047.1"/>
</dbReference>
<gene>
    <name evidence="2" type="ORF">GJU40_16940</name>
</gene>
<reference evidence="2 3" key="1">
    <citation type="submission" date="2019-11" db="EMBL/GenBank/DDBJ databases">
        <title>Bacillus lacus genome.</title>
        <authorList>
            <person name="Allen C.J."/>
            <person name="Newman J.D."/>
        </authorList>
    </citation>
    <scope>NUCLEOTIDE SEQUENCE [LARGE SCALE GENOMIC DNA]</scope>
    <source>
        <strain evidence="2 3">KCTC 33946</strain>
    </source>
</reference>
<keyword evidence="3" id="KW-1185">Reference proteome</keyword>
<feature type="transmembrane region" description="Helical" evidence="1">
    <location>
        <begin position="31"/>
        <end position="48"/>
    </location>
</feature>
<evidence type="ECO:0008006" key="4">
    <source>
        <dbReference type="Google" id="ProtNLM"/>
    </source>
</evidence>
<evidence type="ECO:0000313" key="3">
    <source>
        <dbReference type="Proteomes" id="UP000448867"/>
    </source>
</evidence>
<proteinExistence type="predicted"/>
<dbReference type="PROSITE" id="PS51257">
    <property type="entry name" value="PROKAR_LIPOPROTEIN"/>
    <property type="match status" value="1"/>
</dbReference>
<comment type="caution">
    <text evidence="2">The sequence shown here is derived from an EMBL/GenBank/DDBJ whole genome shotgun (WGS) entry which is preliminary data.</text>
</comment>
<evidence type="ECO:0000256" key="1">
    <source>
        <dbReference type="SAM" id="Phobius"/>
    </source>
</evidence>
<sequence length="70" mass="8063">MRWPKKLILIINCILMGCLSVTRFSVGEWGYGLFFAVLSMFFLVFSVLEDTILRKRFKADGVKGAEQRSK</sequence>
<keyword evidence="1" id="KW-0472">Membrane</keyword>
<organism evidence="2 3">
    <name type="scientific">Metabacillus lacus</name>
    <dbReference type="NCBI Taxonomy" id="1983721"/>
    <lineage>
        <taxon>Bacteria</taxon>
        <taxon>Bacillati</taxon>
        <taxon>Bacillota</taxon>
        <taxon>Bacilli</taxon>
        <taxon>Bacillales</taxon>
        <taxon>Bacillaceae</taxon>
        <taxon>Metabacillus</taxon>
    </lineage>
</organism>
<feature type="transmembrane region" description="Helical" evidence="1">
    <location>
        <begin position="7"/>
        <end position="25"/>
    </location>
</feature>